<comment type="similarity">
    <text evidence="2">Belongs to the tRNA(His) guanylyltransferase family.</text>
</comment>
<keyword evidence="9" id="KW-0460">Magnesium</keyword>
<dbReference type="InterPro" id="IPR007537">
    <property type="entry name" value="tRNAHis_GuaTrfase_Thg1"/>
</dbReference>
<reference evidence="13" key="1">
    <citation type="submission" date="2023-06" db="EMBL/GenBank/DDBJ databases">
        <title>Genome sequence of Methancorpusculaceae sp. Ag1.</title>
        <authorList>
            <person name="Protasov E."/>
            <person name="Platt K."/>
            <person name="Poehlein A."/>
            <person name="Daniel R."/>
            <person name="Brune A."/>
        </authorList>
    </citation>
    <scope>NUCLEOTIDE SEQUENCE</scope>
    <source>
        <strain evidence="13">Ag1</strain>
    </source>
</reference>
<keyword evidence="7" id="KW-0479">Metal-binding</keyword>
<dbReference type="GO" id="GO:0006400">
    <property type="term" value="P:tRNA modification"/>
    <property type="evidence" value="ECO:0007669"/>
    <property type="project" value="InterPro"/>
</dbReference>
<proteinExistence type="inferred from homology"/>
<sequence>MKDHEIYSGLITTVPFVLRLDGRSFHHFSRDQGFEKPYDPQFFKAMAQTTASLLSDSGLAPSFAYTFSDEISLYIATPVFDCRVEKLVSVAAGFASSAFTLHAGADSPLSFDCRIVPLAEFQLPKYLAWRQAEAWRNHMNGYAHKLLTDTGLSATVAQRKLDGMKASELHELAFSFGVNLSETPAWQRRGTAVYRTLVERDGYNPMTKETVRVLRRTITIDEDLPLFKTPEGAAWLAERIAVPLADVRS</sequence>
<evidence type="ECO:0000256" key="10">
    <source>
        <dbReference type="ARBA" id="ARBA00023134"/>
    </source>
</evidence>
<dbReference type="PANTHER" id="PTHR12729:SF1">
    <property type="entry name" value="TRNAHIS GUANYLYLTRANSFERASE CATALYTIC DOMAIN-CONTAINING PROTEIN"/>
    <property type="match status" value="1"/>
</dbReference>
<keyword evidence="10" id="KW-0342">GTP-binding</keyword>
<dbReference type="EMBL" id="JAWDKA010000005">
    <property type="protein sequence ID" value="MDV0441963.1"/>
    <property type="molecule type" value="Genomic_DNA"/>
</dbReference>
<dbReference type="InterPro" id="IPR025845">
    <property type="entry name" value="Thg1_C_dom"/>
</dbReference>
<evidence type="ECO:0000256" key="3">
    <source>
        <dbReference type="ARBA" id="ARBA00012511"/>
    </source>
</evidence>
<dbReference type="Proteomes" id="UP001273136">
    <property type="component" value="Unassembled WGS sequence"/>
</dbReference>
<dbReference type="GO" id="GO:0000287">
    <property type="term" value="F:magnesium ion binding"/>
    <property type="evidence" value="ECO:0007669"/>
    <property type="project" value="InterPro"/>
</dbReference>
<name>A0AAE4SAR3_9EURY</name>
<organism evidence="13 14">
    <name type="scientific">Methanorbis furvi</name>
    <dbReference type="NCBI Taxonomy" id="3028299"/>
    <lineage>
        <taxon>Archaea</taxon>
        <taxon>Methanobacteriati</taxon>
        <taxon>Methanobacteriota</taxon>
        <taxon>Stenosarchaea group</taxon>
        <taxon>Methanomicrobia</taxon>
        <taxon>Methanomicrobiales</taxon>
        <taxon>Methanocorpusculaceae</taxon>
        <taxon>Methanorbis</taxon>
    </lineage>
</organism>
<keyword evidence="14" id="KW-1185">Reference proteome</keyword>
<dbReference type="GO" id="GO:0008193">
    <property type="term" value="F:tRNA guanylyltransferase activity"/>
    <property type="evidence" value="ECO:0007669"/>
    <property type="project" value="UniProtKB-EC"/>
</dbReference>
<evidence type="ECO:0000256" key="6">
    <source>
        <dbReference type="ARBA" id="ARBA00022695"/>
    </source>
</evidence>
<feature type="domain" description="Thg1 C-terminal" evidence="12">
    <location>
        <begin position="123"/>
        <end position="201"/>
    </location>
</feature>
<keyword evidence="6" id="KW-0548">Nucleotidyltransferase</keyword>
<evidence type="ECO:0000256" key="8">
    <source>
        <dbReference type="ARBA" id="ARBA00022741"/>
    </source>
</evidence>
<evidence type="ECO:0000259" key="12">
    <source>
        <dbReference type="Pfam" id="PF14413"/>
    </source>
</evidence>
<dbReference type="Pfam" id="PF04446">
    <property type="entry name" value="Thg1"/>
    <property type="match status" value="1"/>
</dbReference>
<dbReference type="InterPro" id="IPR024956">
    <property type="entry name" value="tRNAHis_GuaTrfase_cat"/>
</dbReference>
<evidence type="ECO:0000256" key="4">
    <source>
        <dbReference type="ARBA" id="ARBA00022679"/>
    </source>
</evidence>
<comment type="cofactor">
    <cofactor evidence="1">
        <name>Mg(2+)</name>
        <dbReference type="ChEBI" id="CHEBI:18420"/>
    </cofactor>
</comment>
<dbReference type="Gene3D" id="3.30.70.3000">
    <property type="match status" value="1"/>
</dbReference>
<gene>
    <name evidence="13" type="ORF">McpAg1_11800</name>
</gene>
<dbReference type="Pfam" id="PF14413">
    <property type="entry name" value="Thg1C"/>
    <property type="match status" value="1"/>
</dbReference>
<evidence type="ECO:0000256" key="7">
    <source>
        <dbReference type="ARBA" id="ARBA00022723"/>
    </source>
</evidence>
<evidence type="ECO:0000313" key="13">
    <source>
        <dbReference type="EMBL" id="MDV0441963.1"/>
    </source>
</evidence>
<dbReference type="RefSeq" id="WP_338094363.1">
    <property type="nucleotide sequence ID" value="NZ_JAWDKA010000005.1"/>
</dbReference>
<accession>A0AAE4SAR3</accession>
<evidence type="ECO:0000256" key="5">
    <source>
        <dbReference type="ARBA" id="ARBA00022694"/>
    </source>
</evidence>
<keyword evidence="5" id="KW-0819">tRNA processing</keyword>
<evidence type="ECO:0000313" key="14">
    <source>
        <dbReference type="Proteomes" id="UP001273136"/>
    </source>
</evidence>
<dbReference type="InterPro" id="IPR038469">
    <property type="entry name" value="tRNAHis_GuaTrfase_Thg1_sf"/>
</dbReference>
<evidence type="ECO:0000256" key="1">
    <source>
        <dbReference type="ARBA" id="ARBA00001946"/>
    </source>
</evidence>
<keyword evidence="4" id="KW-0808">Transferase</keyword>
<dbReference type="GO" id="GO:0005525">
    <property type="term" value="F:GTP binding"/>
    <property type="evidence" value="ECO:0007669"/>
    <property type="project" value="UniProtKB-KW"/>
</dbReference>
<keyword evidence="8" id="KW-0547">Nucleotide-binding</keyword>
<comment type="caution">
    <text evidence="13">The sequence shown here is derived from an EMBL/GenBank/DDBJ whole genome shotgun (WGS) entry which is preliminary data.</text>
</comment>
<dbReference type="AlphaFoldDB" id="A0AAE4SAR3"/>
<evidence type="ECO:0000256" key="9">
    <source>
        <dbReference type="ARBA" id="ARBA00022842"/>
    </source>
</evidence>
<feature type="domain" description="tRNAHis guanylyltransferase catalytic" evidence="11">
    <location>
        <begin position="1"/>
        <end position="118"/>
    </location>
</feature>
<dbReference type="EC" id="2.7.7.79" evidence="3"/>
<dbReference type="PANTHER" id="PTHR12729">
    <property type="entry name" value="TRNA(HIS) GUANYLYLTRANSFERASE-RELATED"/>
    <property type="match status" value="1"/>
</dbReference>
<protein>
    <recommendedName>
        <fullName evidence="3">tRNA(His) guanylyltransferase</fullName>
        <ecNumber evidence="3">2.7.7.79</ecNumber>
    </recommendedName>
</protein>
<evidence type="ECO:0000259" key="11">
    <source>
        <dbReference type="Pfam" id="PF04446"/>
    </source>
</evidence>
<evidence type="ECO:0000256" key="2">
    <source>
        <dbReference type="ARBA" id="ARBA00010113"/>
    </source>
</evidence>